<dbReference type="Proteomes" id="UP000507470">
    <property type="component" value="Unassembled WGS sequence"/>
</dbReference>
<accession>A0A6J8BJB4</accession>
<evidence type="ECO:0000313" key="2">
    <source>
        <dbReference type="EMBL" id="CAC5383792.1"/>
    </source>
</evidence>
<evidence type="ECO:0000313" key="3">
    <source>
        <dbReference type="Proteomes" id="UP000507470"/>
    </source>
</evidence>
<sequence length="290" mass="32993">MTDSGIIQPEGIPIRDVQEYTTHTWRSWKRRHVYLVNVTFFRQEKVKQVYVFQKSATKVATFHSDKLLRESRRGLAHSHQNNTSYRYWCVLSNMLIVPNASNGQNTILCVSIIGTSSLSFISQDDLGNQLSTPTKNPITNPCTRLIPQSVQFYTNVTIWKGLEAKYVCTCDCKDTSATVNKSINESQLRLPCDCMCDVYSVVFPAIGSSDLNKIIFDLKKSLSIPKPSLTAYHRSKTSISDQRPEAVVMGSFAVMILIICALLIFLLDIGNWRTVKRRMKRKTKKSLRRA</sequence>
<keyword evidence="1" id="KW-0472">Membrane</keyword>
<reference evidence="2 3" key="1">
    <citation type="submission" date="2020-06" db="EMBL/GenBank/DDBJ databases">
        <authorList>
            <person name="Li R."/>
            <person name="Bekaert M."/>
        </authorList>
    </citation>
    <scope>NUCLEOTIDE SEQUENCE [LARGE SCALE GENOMIC DNA]</scope>
    <source>
        <strain evidence="3">wild</strain>
    </source>
</reference>
<keyword evidence="1" id="KW-0812">Transmembrane</keyword>
<evidence type="ECO:0000256" key="1">
    <source>
        <dbReference type="SAM" id="Phobius"/>
    </source>
</evidence>
<organism evidence="2 3">
    <name type="scientific">Mytilus coruscus</name>
    <name type="common">Sea mussel</name>
    <dbReference type="NCBI Taxonomy" id="42192"/>
    <lineage>
        <taxon>Eukaryota</taxon>
        <taxon>Metazoa</taxon>
        <taxon>Spiralia</taxon>
        <taxon>Lophotrochozoa</taxon>
        <taxon>Mollusca</taxon>
        <taxon>Bivalvia</taxon>
        <taxon>Autobranchia</taxon>
        <taxon>Pteriomorphia</taxon>
        <taxon>Mytilida</taxon>
        <taxon>Mytiloidea</taxon>
        <taxon>Mytilidae</taxon>
        <taxon>Mytilinae</taxon>
        <taxon>Mytilus</taxon>
    </lineage>
</organism>
<keyword evidence="3" id="KW-1185">Reference proteome</keyword>
<feature type="transmembrane region" description="Helical" evidence="1">
    <location>
        <begin position="246"/>
        <end position="272"/>
    </location>
</feature>
<gene>
    <name evidence="2" type="ORF">MCOR_19499</name>
</gene>
<protein>
    <submittedName>
        <fullName evidence="2">Uncharacterized protein</fullName>
    </submittedName>
</protein>
<proteinExistence type="predicted"/>
<name>A0A6J8BJB4_MYTCO</name>
<keyword evidence="1" id="KW-1133">Transmembrane helix</keyword>
<dbReference type="AlphaFoldDB" id="A0A6J8BJB4"/>
<dbReference type="OrthoDB" id="10373996at2759"/>
<dbReference type="EMBL" id="CACVKT020003446">
    <property type="protein sequence ID" value="CAC5383792.1"/>
    <property type="molecule type" value="Genomic_DNA"/>
</dbReference>